<reference evidence="2" key="1">
    <citation type="journal article" date="2023" name="Commun. Biol.">
        <title>Genome analysis of Parmales, the sister group of diatoms, reveals the evolutionary specialization of diatoms from phago-mixotrophs to photoautotrophs.</title>
        <authorList>
            <person name="Ban H."/>
            <person name="Sato S."/>
            <person name="Yoshikawa S."/>
            <person name="Yamada K."/>
            <person name="Nakamura Y."/>
            <person name="Ichinomiya M."/>
            <person name="Sato N."/>
            <person name="Blanc-Mathieu R."/>
            <person name="Endo H."/>
            <person name="Kuwata A."/>
            <person name="Ogata H."/>
        </authorList>
    </citation>
    <scope>NUCLEOTIDE SEQUENCE [LARGE SCALE GENOMIC DNA]</scope>
    <source>
        <strain evidence="2">NIES 3701</strain>
    </source>
</reference>
<gene>
    <name evidence="1" type="ORF">TrST_g5025</name>
</gene>
<dbReference type="AlphaFoldDB" id="A0A9W7C7Q3"/>
<name>A0A9W7C7Q3_9STRA</name>
<proteinExistence type="predicted"/>
<accession>A0A9W7C7Q3</accession>
<dbReference type="Proteomes" id="UP001165085">
    <property type="component" value="Unassembled WGS sequence"/>
</dbReference>
<dbReference type="OrthoDB" id="206284at2759"/>
<protein>
    <submittedName>
        <fullName evidence="1">Uncharacterized protein</fullName>
    </submittedName>
</protein>
<evidence type="ECO:0000313" key="1">
    <source>
        <dbReference type="EMBL" id="GMI00778.1"/>
    </source>
</evidence>
<organism evidence="1 2">
    <name type="scientific">Triparma strigata</name>
    <dbReference type="NCBI Taxonomy" id="1606541"/>
    <lineage>
        <taxon>Eukaryota</taxon>
        <taxon>Sar</taxon>
        <taxon>Stramenopiles</taxon>
        <taxon>Ochrophyta</taxon>
        <taxon>Bolidophyceae</taxon>
        <taxon>Parmales</taxon>
        <taxon>Triparmaceae</taxon>
        <taxon>Triparma</taxon>
    </lineage>
</organism>
<evidence type="ECO:0000313" key="2">
    <source>
        <dbReference type="Proteomes" id="UP001165085"/>
    </source>
</evidence>
<comment type="caution">
    <text evidence="1">The sequence shown here is derived from an EMBL/GenBank/DDBJ whole genome shotgun (WGS) entry which is preliminary data.</text>
</comment>
<sequence>MMRLRVLSTYFQTVELTTLISISWPIVEAGRELKNAVDEWTFVLIALENVGEATKRRQELLDGLSYLRSRVVVALRNELFEVEKEHDVDEDDFNRAIHTKEELENKFVVDLKNKVEEYEPILSTINKEFEKLIGLKAEGPRTIVELAIADNLVWISNVLGDGPALQEIEAGLNEEGGQEEGVELTIIKSTGSSTAKNPMQI</sequence>
<keyword evidence="2" id="KW-1185">Reference proteome</keyword>
<dbReference type="EMBL" id="BRXY01000572">
    <property type="protein sequence ID" value="GMI00778.1"/>
    <property type="molecule type" value="Genomic_DNA"/>
</dbReference>